<name>A0A6G1JIH6_9PLEO</name>
<proteinExistence type="predicted"/>
<dbReference type="Proteomes" id="UP000799291">
    <property type="component" value="Unassembled WGS sequence"/>
</dbReference>
<evidence type="ECO:0000313" key="2">
    <source>
        <dbReference type="EMBL" id="KAF2689953.1"/>
    </source>
</evidence>
<keyword evidence="3" id="KW-1185">Reference proteome</keyword>
<feature type="compositionally biased region" description="Low complexity" evidence="1">
    <location>
        <begin position="25"/>
        <end position="36"/>
    </location>
</feature>
<gene>
    <name evidence="2" type="ORF">K458DRAFT_96881</name>
</gene>
<dbReference type="AlphaFoldDB" id="A0A6G1JIH6"/>
<sequence>MAQSLTGPDISKHRKAASVCCALSPRSLSRPSPASRDTLRASASSSHSIRCLLRHPHERVRPLRHCRPAAEYSWPRPWQN</sequence>
<organism evidence="2 3">
    <name type="scientific">Lentithecium fluviatile CBS 122367</name>
    <dbReference type="NCBI Taxonomy" id="1168545"/>
    <lineage>
        <taxon>Eukaryota</taxon>
        <taxon>Fungi</taxon>
        <taxon>Dikarya</taxon>
        <taxon>Ascomycota</taxon>
        <taxon>Pezizomycotina</taxon>
        <taxon>Dothideomycetes</taxon>
        <taxon>Pleosporomycetidae</taxon>
        <taxon>Pleosporales</taxon>
        <taxon>Massarineae</taxon>
        <taxon>Lentitheciaceae</taxon>
        <taxon>Lentithecium</taxon>
    </lineage>
</organism>
<feature type="region of interest" description="Disordered" evidence="1">
    <location>
        <begin position="25"/>
        <end position="45"/>
    </location>
</feature>
<accession>A0A6G1JIH6</accession>
<reference evidence="2" key="1">
    <citation type="journal article" date="2020" name="Stud. Mycol.">
        <title>101 Dothideomycetes genomes: a test case for predicting lifestyles and emergence of pathogens.</title>
        <authorList>
            <person name="Haridas S."/>
            <person name="Albert R."/>
            <person name="Binder M."/>
            <person name="Bloem J."/>
            <person name="Labutti K."/>
            <person name="Salamov A."/>
            <person name="Andreopoulos B."/>
            <person name="Baker S."/>
            <person name="Barry K."/>
            <person name="Bills G."/>
            <person name="Bluhm B."/>
            <person name="Cannon C."/>
            <person name="Castanera R."/>
            <person name="Culley D."/>
            <person name="Daum C."/>
            <person name="Ezra D."/>
            <person name="Gonzalez J."/>
            <person name="Henrissat B."/>
            <person name="Kuo A."/>
            <person name="Liang C."/>
            <person name="Lipzen A."/>
            <person name="Lutzoni F."/>
            <person name="Magnuson J."/>
            <person name="Mondo S."/>
            <person name="Nolan M."/>
            <person name="Ohm R."/>
            <person name="Pangilinan J."/>
            <person name="Park H.-J."/>
            <person name="Ramirez L."/>
            <person name="Alfaro M."/>
            <person name="Sun H."/>
            <person name="Tritt A."/>
            <person name="Yoshinaga Y."/>
            <person name="Zwiers L.-H."/>
            <person name="Turgeon B."/>
            <person name="Goodwin S."/>
            <person name="Spatafora J."/>
            <person name="Crous P."/>
            <person name="Grigoriev I."/>
        </authorList>
    </citation>
    <scope>NUCLEOTIDE SEQUENCE</scope>
    <source>
        <strain evidence="2">CBS 122367</strain>
    </source>
</reference>
<evidence type="ECO:0000313" key="3">
    <source>
        <dbReference type="Proteomes" id="UP000799291"/>
    </source>
</evidence>
<evidence type="ECO:0000256" key="1">
    <source>
        <dbReference type="SAM" id="MobiDB-lite"/>
    </source>
</evidence>
<protein>
    <submittedName>
        <fullName evidence="2">Uncharacterized protein</fullName>
    </submittedName>
</protein>
<dbReference type="EMBL" id="MU005571">
    <property type="protein sequence ID" value="KAF2689953.1"/>
    <property type="molecule type" value="Genomic_DNA"/>
</dbReference>